<keyword evidence="6 8" id="KW-0408">Iron</keyword>
<organism evidence="11 12">
    <name type="scientific">Liquorilactobacillus nagelii</name>
    <dbReference type="NCBI Taxonomy" id="82688"/>
    <lineage>
        <taxon>Bacteria</taxon>
        <taxon>Bacillati</taxon>
        <taxon>Bacillota</taxon>
        <taxon>Bacilli</taxon>
        <taxon>Lactobacillales</taxon>
        <taxon>Lactobacillaceae</taxon>
        <taxon>Liquorilactobacillus</taxon>
    </lineage>
</organism>
<dbReference type="GO" id="GO:0008199">
    <property type="term" value="F:ferric iron binding"/>
    <property type="evidence" value="ECO:0007669"/>
    <property type="project" value="InterPro"/>
</dbReference>
<comment type="function">
    <text evidence="1 9">Iron-storage protein.</text>
</comment>
<dbReference type="PANTHER" id="PTHR11431:SF127">
    <property type="entry name" value="BACTERIAL NON-HEME FERRITIN"/>
    <property type="match status" value="1"/>
</dbReference>
<dbReference type="Gene3D" id="1.20.1260.10">
    <property type="match status" value="1"/>
</dbReference>
<gene>
    <name evidence="11" type="ORF">BSQ50_05875</name>
</gene>
<evidence type="ECO:0000256" key="5">
    <source>
        <dbReference type="ARBA" id="ARBA00023002"/>
    </source>
</evidence>
<evidence type="ECO:0000256" key="4">
    <source>
        <dbReference type="ARBA" id="ARBA00022723"/>
    </source>
</evidence>
<feature type="binding site" evidence="8">
    <location>
        <position position="53"/>
    </location>
    <ligand>
        <name>Fe cation</name>
        <dbReference type="ChEBI" id="CHEBI:24875"/>
        <label>1</label>
    </ligand>
</feature>
<dbReference type="Proteomes" id="UP000324497">
    <property type="component" value="Chromosome"/>
</dbReference>
<dbReference type="CDD" id="cd01055">
    <property type="entry name" value="Nonheme_Ferritin"/>
    <property type="match status" value="1"/>
</dbReference>
<dbReference type="GO" id="GO:0006879">
    <property type="term" value="P:intracellular iron ion homeostasis"/>
    <property type="evidence" value="ECO:0007669"/>
    <property type="project" value="UniProtKB-KW"/>
</dbReference>
<keyword evidence="4 8" id="KW-0479">Metal-binding</keyword>
<dbReference type="InterPro" id="IPR012347">
    <property type="entry name" value="Ferritin-like"/>
</dbReference>
<dbReference type="Pfam" id="PF00210">
    <property type="entry name" value="Ferritin"/>
    <property type="match status" value="1"/>
</dbReference>
<comment type="similarity">
    <text evidence="2 9">Belongs to the ferritin family. Prokaryotic subfamily.</text>
</comment>
<evidence type="ECO:0000256" key="9">
    <source>
        <dbReference type="RuleBase" id="RU361145"/>
    </source>
</evidence>
<evidence type="ECO:0000259" key="10">
    <source>
        <dbReference type="PROSITE" id="PS50905"/>
    </source>
</evidence>
<evidence type="ECO:0000256" key="1">
    <source>
        <dbReference type="ARBA" id="ARBA00002485"/>
    </source>
</evidence>
<evidence type="ECO:0000256" key="6">
    <source>
        <dbReference type="ARBA" id="ARBA00023004"/>
    </source>
</evidence>
<evidence type="ECO:0000313" key="12">
    <source>
        <dbReference type="Proteomes" id="UP000324497"/>
    </source>
</evidence>
<evidence type="ECO:0000313" key="11">
    <source>
        <dbReference type="EMBL" id="AUJ32125.1"/>
    </source>
</evidence>
<evidence type="ECO:0000256" key="3">
    <source>
        <dbReference type="ARBA" id="ARBA00022434"/>
    </source>
</evidence>
<sequence>MMEKEIYQLLNDQINKEFQSAYIYLDFYNFFEERNLHGFSKWYKDQANEEINHGWRFINFLHDMDQKVNLTPVEHTSQKYASVKEVIQGGLKHEQYISGCIRKIYQLAQAKNDFETQTFLNYFITEQIEEEVNARNLLAKYDLVDGKDLLALDQLMDQSNDHK</sequence>
<keyword evidence="3 9" id="KW-0409">Iron storage</keyword>
<dbReference type="KEGG" id="lng:BSQ50_05875"/>
<dbReference type="GO" id="GO:0005829">
    <property type="term" value="C:cytosol"/>
    <property type="evidence" value="ECO:0007669"/>
    <property type="project" value="TreeGrafter"/>
</dbReference>
<comment type="subcellular location">
    <subcellularLocation>
        <location evidence="9">Cytoplasm</location>
    </subcellularLocation>
</comment>
<dbReference type="GO" id="GO:0004322">
    <property type="term" value="F:ferroxidase activity"/>
    <property type="evidence" value="ECO:0007669"/>
    <property type="project" value="TreeGrafter"/>
</dbReference>
<dbReference type="InterPro" id="IPR009040">
    <property type="entry name" value="Ferritin-like_diiron"/>
</dbReference>
<feature type="binding site" evidence="8">
    <location>
        <position position="94"/>
    </location>
    <ligand>
        <name>Fe cation</name>
        <dbReference type="ChEBI" id="CHEBI:24875"/>
        <label>1</label>
    </ligand>
</feature>
<feature type="binding site" evidence="8">
    <location>
        <position position="127"/>
    </location>
    <ligand>
        <name>Fe cation</name>
        <dbReference type="ChEBI" id="CHEBI:24875"/>
        <label>1</label>
    </ligand>
</feature>
<evidence type="ECO:0000256" key="2">
    <source>
        <dbReference type="ARBA" id="ARBA00006950"/>
    </source>
</evidence>
<dbReference type="GO" id="GO:0008198">
    <property type="term" value="F:ferrous iron binding"/>
    <property type="evidence" value="ECO:0007669"/>
    <property type="project" value="TreeGrafter"/>
</dbReference>
<accession>A0A3S6R0V6</accession>
<reference evidence="11 12" key="1">
    <citation type="submission" date="2016-11" db="EMBL/GenBank/DDBJ databases">
        <title>Interaction between Lactobacillus species and yeast in water kefir.</title>
        <authorList>
            <person name="Behr J."/>
            <person name="Xu D."/>
            <person name="Vogel R.F."/>
        </authorList>
    </citation>
    <scope>NUCLEOTIDE SEQUENCE [LARGE SCALE GENOMIC DNA]</scope>
    <source>
        <strain evidence="11 12">TMW 1.1827</strain>
    </source>
</reference>
<comment type="catalytic activity">
    <reaction evidence="7 9">
        <text>4 Fe(2+) + O2 + 6 H2O = 4 iron(III) oxide-hydroxide + 12 H(+)</text>
        <dbReference type="Rhea" id="RHEA:11972"/>
        <dbReference type="ChEBI" id="CHEBI:15377"/>
        <dbReference type="ChEBI" id="CHEBI:15378"/>
        <dbReference type="ChEBI" id="CHEBI:15379"/>
        <dbReference type="ChEBI" id="CHEBI:29033"/>
        <dbReference type="ChEBI" id="CHEBI:78619"/>
        <dbReference type="EC" id="1.16.3.2"/>
    </reaction>
</comment>
<dbReference type="GO" id="GO:0006826">
    <property type="term" value="P:iron ion transport"/>
    <property type="evidence" value="ECO:0007669"/>
    <property type="project" value="InterPro"/>
</dbReference>
<dbReference type="PANTHER" id="PTHR11431">
    <property type="entry name" value="FERRITIN"/>
    <property type="match status" value="1"/>
</dbReference>
<dbReference type="InterPro" id="IPR008331">
    <property type="entry name" value="Ferritin_DPS_dom"/>
</dbReference>
<evidence type="ECO:0000256" key="7">
    <source>
        <dbReference type="ARBA" id="ARBA00048035"/>
    </source>
</evidence>
<feature type="binding site" evidence="8">
    <location>
        <position position="17"/>
    </location>
    <ligand>
        <name>Fe cation</name>
        <dbReference type="ChEBI" id="CHEBI:24875"/>
        <label>1</label>
    </ligand>
</feature>
<dbReference type="EC" id="1.16.3.2" evidence="9"/>
<feature type="domain" description="Ferritin-like diiron" evidence="10">
    <location>
        <begin position="1"/>
        <end position="145"/>
    </location>
</feature>
<evidence type="ECO:0000256" key="8">
    <source>
        <dbReference type="PIRSR" id="PIRSR601519-1"/>
    </source>
</evidence>
<protein>
    <recommendedName>
        <fullName evidence="9">Ferritin</fullName>
        <ecNumber evidence="9">1.16.3.2</ecNumber>
    </recommendedName>
</protein>
<keyword evidence="9" id="KW-0963">Cytoplasm</keyword>
<dbReference type="AlphaFoldDB" id="A0A3S6R0V6"/>
<keyword evidence="5" id="KW-0560">Oxidoreductase</keyword>
<dbReference type="SUPFAM" id="SSF47240">
    <property type="entry name" value="Ferritin-like"/>
    <property type="match status" value="1"/>
</dbReference>
<dbReference type="EMBL" id="CP018180">
    <property type="protein sequence ID" value="AUJ32125.1"/>
    <property type="molecule type" value="Genomic_DNA"/>
</dbReference>
<name>A0A3S6R0V6_9LACO</name>
<dbReference type="PROSITE" id="PS50905">
    <property type="entry name" value="FERRITIN_LIKE"/>
    <property type="match status" value="1"/>
</dbReference>
<keyword evidence="12" id="KW-1185">Reference proteome</keyword>
<dbReference type="InterPro" id="IPR009078">
    <property type="entry name" value="Ferritin-like_SF"/>
</dbReference>
<feature type="binding site" evidence="8">
    <location>
        <position position="50"/>
    </location>
    <ligand>
        <name>Fe cation</name>
        <dbReference type="ChEBI" id="CHEBI:24875"/>
        <label>1</label>
    </ligand>
</feature>
<dbReference type="InterPro" id="IPR001519">
    <property type="entry name" value="Ferritin"/>
</dbReference>
<proteinExistence type="inferred from homology"/>
<dbReference type="InterPro" id="IPR041719">
    <property type="entry name" value="Ferritin_prok"/>
</dbReference>